<feature type="region of interest" description="Disordered" evidence="1">
    <location>
        <begin position="505"/>
        <end position="534"/>
    </location>
</feature>
<comment type="caution">
    <text evidence="2">The sequence shown here is derived from an EMBL/GenBank/DDBJ whole genome shotgun (WGS) entry which is preliminary data.</text>
</comment>
<evidence type="ECO:0000256" key="1">
    <source>
        <dbReference type="SAM" id="MobiDB-lite"/>
    </source>
</evidence>
<feature type="compositionally biased region" description="Basic and acidic residues" evidence="1">
    <location>
        <begin position="78"/>
        <end position="88"/>
    </location>
</feature>
<keyword evidence="3" id="KW-1185">Reference proteome</keyword>
<proteinExistence type="predicted"/>
<dbReference type="InterPro" id="IPR041000">
    <property type="entry name" value="Serine_protease"/>
</dbReference>
<sequence length="534" mass="58194">MYSKTSTSSSDNNSDNETTWEPYGGLDYDTVWDLTMADKSSEAESSEESITAPTQETTWEPYGGLDYDTVWDLTMADKSSEAESREESNTTPTQETTWEPYGGLDYDTVWDLKMAEQYSQDSAPKQEKPEPSTQTSPAASNNKNYFASLMNFFSSFLEKSQTSADTPAVKVETDKTTVQVPKSEDDKQTAPKDTISPELQWYESPVYNLMFKVPVISAGITSVVQPTNLLMANIINHSNPIKGMPSAPSAIFFALYKGFGNNVVAGQMRGAVSVTAKQSQGVEVAKEAELSTESSSANKGSKMISTVSFAQADTLVAQYGNRGVLTGYYSNEGIFKKMACPLEKIPLTINNVKQIVAMGYPIKTTGGLVTYGAMVIGSDFIENQQFLSNPTTNKVVASMIAGGLASIVTTPISIINDKVVLSTTINNQNQLSRLTFTQSMEVAAHFVKDASFKTKLAYAGPMNAVRSTIIFGTLTFANELLGDQPLKKVKEATVVLLGIFSQKEKDKLTPPVEKAKIEELEEQTGEKENSNKPN</sequence>
<feature type="region of interest" description="Disordered" evidence="1">
    <location>
        <begin position="175"/>
        <end position="195"/>
    </location>
</feature>
<dbReference type="OrthoDB" id="5637673at2"/>
<dbReference type="PATRIC" id="fig|66969.6.peg.1047"/>
<dbReference type="Proteomes" id="UP000054729">
    <property type="component" value="Unassembled WGS sequence"/>
</dbReference>
<feature type="compositionally biased region" description="Polar residues" evidence="1">
    <location>
        <begin position="131"/>
        <end position="141"/>
    </location>
</feature>
<dbReference type="Pfam" id="PF18405">
    <property type="entry name" value="SLC25_like"/>
    <property type="match status" value="1"/>
</dbReference>
<accession>A0A0W1AMD2</accession>
<dbReference type="EMBL" id="LNZB01000015">
    <property type="protein sequence ID" value="KTD82487.1"/>
    <property type="molecule type" value="Genomic_DNA"/>
</dbReference>
<evidence type="ECO:0000313" key="3">
    <source>
        <dbReference type="Proteomes" id="UP000054729"/>
    </source>
</evidence>
<feature type="region of interest" description="Disordered" evidence="1">
    <location>
        <begin position="1"/>
        <end position="102"/>
    </location>
</feature>
<evidence type="ECO:0000313" key="2">
    <source>
        <dbReference type="EMBL" id="KTD82487.1"/>
    </source>
</evidence>
<feature type="compositionally biased region" description="Low complexity" evidence="1">
    <location>
        <begin position="1"/>
        <end position="19"/>
    </location>
</feature>
<gene>
    <name evidence="2" type="ORF">Lwal_0964</name>
</gene>
<dbReference type="AlphaFoldDB" id="A0A0W1AMD2"/>
<reference evidence="2 3" key="1">
    <citation type="submission" date="2015-11" db="EMBL/GenBank/DDBJ databases">
        <title>Genomic analysis of 38 Legionella species identifies large and diverse effector repertoires.</title>
        <authorList>
            <person name="Burstein D."/>
            <person name="Amaro F."/>
            <person name="Zusman T."/>
            <person name="Lifshitz Z."/>
            <person name="Cohen O."/>
            <person name="Gilbert J.A."/>
            <person name="Pupko T."/>
            <person name="Shuman H.A."/>
            <person name="Segal G."/>
        </authorList>
    </citation>
    <scope>NUCLEOTIDE SEQUENCE [LARGE SCALE GENOMIC DNA]</scope>
    <source>
        <strain evidence="2 3">ATCC 51914</strain>
    </source>
</reference>
<protein>
    <submittedName>
        <fullName evidence="2">Periplasmic ligand-binding sensor domain protein</fullName>
    </submittedName>
</protein>
<feature type="region of interest" description="Disordered" evidence="1">
    <location>
        <begin position="118"/>
        <end position="141"/>
    </location>
</feature>
<name>A0A0W1AMD2_9GAMM</name>
<dbReference type="RefSeq" id="WP_058479758.1">
    <property type="nucleotide sequence ID" value="NZ_CAAAIQ010000014.1"/>
</dbReference>
<organism evidence="2 3">
    <name type="scientific">Legionella waltersii</name>
    <dbReference type="NCBI Taxonomy" id="66969"/>
    <lineage>
        <taxon>Bacteria</taxon>
        <taxon>Pseudomonadati</taxon>
        <taxon>Pseudomonadota</taxon>
        <taxon>Gammaproteobacteria</taxon>
        <taxon>Legionellales</taxon>
        <taxon>Legionellaceae</taxon>
        <taxon>Legionella</taxon>
    </lineage>
</organism>